<dbReference type="GO" id="GO:0042742">
    <property type="term" value="P:defense response to bacterium"/>
    <property type="evidence" value="ECO:0007669"/>
    <property type="project" value="UniProtKB-KW"/>
</dbReference>
<name>A0A3S9UUS1_9BACL</name>
<feature type="domain" description="Pesticin C-terminal" evidence="5">
    <location>
        <begin position="403"/>
        <end position="523"/>
    </location>
</feature>
<evidence type="ECO:0000259" key="4">
    <source>
        <dbReference type="Pfam" id="PF13529"/>
    </source>
</evidence>
<evidence type="ECO:0000256" key="2">
    <source>
        <dbReference type="ARBA" id="ARBA00022638"/>
    </source>
</evidence>
<evidence type="ECO:0008006" key="8">
    <source>
        <dbReference type="Google" id="ProtNLM"/>
    </source>
</evidence>
<dbReference type="AlphaFoldDB" id="A0A3S9UUS1"/>
<evidence type="ECO:0000256" key="3">
    <source>
        <dbReference type="SAM" id="MobiDB-lite"/>
    </source>
</evidence>
<dbReference type="KEGG" id="plut:EI981_05965"/>
<dbReference type="Pfam" id="PF16754">
    <property type="entry name" value="Pesticin"/>
    <property type="match status" value="1"/>
</dbReference>
<evidence type="ECO:0000313" key="6">
    <source>
        <dbReference type="EMBL" id="AZS14044.1"/>
    </source>
</evidence>
<dbReference type="Gene3D" id="3.90.70.10">
    <property type="entry name" value="Cysteine proteinases"/>
    <property type="match status" value="1"/>
</dbReference>
<dbReference type="RefSeq" id="WP_126996321.1">
    <property type="nucleotide sequence ID" value="NZ_CP034346.1"/>
</dbReference>
<dbReference type="InterPro" id="IPR039564">
    <property type="entry name" value="Peptidase_C39-like"/>
</dbReference>
<dbReference type="EMBL" id="CP034346">
    <property type="protein sequence ID" value="AZS14044.1"/>
    <property type="molecule type" value="Genomic_DNA"/>
</dbReference>
<sequence>MSSIKVDSTKLEELSASLKRLSGTVEDREKYINSIITELIRDVRRQYSEQRDVQLALNHVEEDLREVRKLADKVTQGLAKKSTALLQASGQYQAEEKATQRMIGQTQPPSTYYSSGGDLAGEGLNNYLMDKLFEDPVVQELHLKAMNGTEEERQEAKEKLDAIFKARDTIARAQVAYATYKLFGNSYLMEMAHKEAMRQRNILKGYGIKEELYKEGVNLSHLYTGTALQACSYDPSIQLTKDGKSVSVLMPQDNQYTYLLGLVIKGGSEGAWAKKQLDEIHKWLSEIGRAQVAWHEYKLKDMKKKMEGAHIYAEKLRTTLKEKYSLSSGMVDDVDLKYMWTGTGSAGKYLSESESITTNSNTKLEPQKNQLLSRESIDMILKFEITSKEYYIGHYQHPILPGESSGITIGIGYDLGQISLEEFKRDWGDKLSSSDFELLSQCIGKHLKDGDNANNKNMKNLLAAVSKVTISLDKAESVYLNKTLPKYVGLAKKTFPNFDKLPENAQGALVSLVINRGGGLDRTNNRRKEMVEISDFMKNKTVFSQSDLNYIASKITEMKRLWPNTNGLQVRRDIEAAFLKNALKSNENSTITSPSYNPPDKSTNTLDGSGNNLKVEPVNQIDLNKKGCAVASFVMVANFFGAKTDFRTVESKFVGKGYMLDFSKAAKAYGLKYSDKRGLTEAEVLALARNSLDKGEPVLIQIYGNGVTHFVVAIGYKGDGKAAKDFTIVDPWGGVEKTLDKASRYNEAPVTSIRFITKEGK</sequence>
<dbReference type="InterPro" id="IPR031922">
    <property type="entry name" value="Pesticin_C"/>
</dbReference>
<keyword evidence="1" id="KW-0929">Antimicrobial</keyword>
<accession>A0A3S9UUS1</accession>
<feature type="domain" description="Peptidase C39-like" evidence="4">
    <location>
        <begin position="613"/>
        <end position="732"/>
    </location>
</feature>
<keyword evidence="2" id="KW-0081">Bacteriolytic enzyme</keyword>
<dbReference type="Proteomes" id="UP000270678">
    <property type="component" value="Chromosome"/>
</dbReference>
<feature type="region of interest" description="Disordered" evidence="3">
    <location>
        <begin position="588"/>
        <end position="611"/>
    </location>
</feature>
<dbReference type="Gene3D" id="1.10.530.40">
    <property type="match status" value="1"/>
</dbReference>
<keyword evidence="7" id="KW-1185">Reference proteome</keyword>
<proteinExistence type="predicted"/>
<evidence type="ECO:0000256" key="1">
    <source>
        <dbReference type="ARBA" id="ARBA00022529"/>
    </source>
</evidence>
<dbReference type="OrthoDB" id="2613502at2"/>
<evidence type="ECO:0000259" key="5">
    <source>
        <dbReference type="Pfam" id="PF16754"/>
    </source>
</evidence>
<gene>
    <name evidence="6" type="ORF">EI981_05965</name>
</gene>
<dbReference type="GO" id="GO:0003796">
    <property type="term" value="F:lysozyme activity"/>
    <property type="evidence" value="ECO:0007669"/>
    <property type="project" value="InterPro"/>
</dbReference>
<dbReference type="InterPro" id="IPR023347">
    <property type="entry name" value="Lysozyme_dom_sf"/>
</dbReference>
<protein>
    <recommendedName>
        <fullName evidence="8">Peptidase C39 domain-containing protein</fullName>
    </recommendedName>
</protein>
<organism evidence="6 7">
    <name type="scientific">Paenibacillus lutimineralis</name>
    <dbReference type="NCBI Taxonomy" id="2707005"/>
    <lineage>
        <taxon>Bacteria</taxon>
        <taxon>Bacillati</taxon>
        <taxon>Bacillota</taxon>
        <taxon>Bacilli</taxon>
        <taxon>Bacillales</taxon>
        <taxon>Paenibacillaceae</taxon>
        <taxon>Paenibacillus</taxon>
    </lineage>
</organism>
<dbReference type="GO" id="GO:0031640">
    <property type="term" value="P:killing of cells of another organism"/>
    <property type="evidence" value="ECO:0007669"/>
    <property type="project" value="UniProtKB-KW"/>
</dbReference>
<dbReference type="Pfam" id="PF13529">
    <property type="entry name" value="Peptidase_C39_2"/>
    <property type="match status" value="1"/>
</dbReference>
<evidence type="ECO:0000313" key="7">
    <source>
        <dbReference type="Proteomes" id="UP000270678"/>
    </source>
</evidence>
<dbReference type="CDD" id="cd16904">
    <property type="entry name" value="pesticin_lyz-like"/>
    <property type="match status" value="1"/>
</dbReference>
<reference evidence="7" key="1">
    <citation type="submission" date="2018-12" db="EMBL/GenBank/DDBJ databases">
        <title>Complete genome sequence of Paenibacillus sp. MBLB1234.</title>
        <authorList>
            <person name="Nam Y.-D."/>
            <person name="Kang J."/>
            <person name="Chung W.-H."/>
            <person name="Park Y.S."/>
        </authorList>
    </citation>
    <scope>NUCLEOTIDE SEQUENCE [LARGE SCALE GENOMIC DNA]</scope>
    <source>
        <strain evidence="7">MBLB1234</strain>
    </source>
</reference>